<dbReference type="PROSITE" id="PS00941">
    <property type="entry name" value="CARBOXYLESTERASE_B_2"/>
    <property type="match status" value="1"/>
</dbReference>
<dbReference type="Proteomes" id="UP000319375">
    <property type="component" value="Unassembled WGS sequence"/>
</dbReference>
<dbReference type="InterPro" id="IPR019826">
    <property type="entry name" value="Carboxylesterase_B_AS"/>
</dbReference>
<dbReference type="GO" id="GO:0052689">
    <property type="term" value="F:carboxylic ester hydrolase activity"/>
    <property type="evidence" value="ECO:0007669"/>
    <property type="project" value="TreeGrafter"/>
</dbReference>
<dbReference type="RefSeq" id="WP_146488860.1">
    <property type="nucleotide sequence ID" value="NZ_VIGX01000018.1"/>
</dbReference>
<organism evidence="6 7">
    <name type="scientific">Tsukamurella conjunctivitidis</name>
    <dbReference type="NCBI Taxonomy" id="2592068"/>
    <lineage>
        <taxon>Bacteria</taxon>
        <taxon>Bacillati</taxon>
        <taxon>Actinomycetota</taxon>
        <taxon>Actinomycetes</taxon>
        <taxon>Mycobacteriales</taxon>
        <taxon>Tsukamurellaceae</taxon>
        <taxon>Tsukamurella</taxon>
    </lineage>
</organism>
<dbReference type="InterPro" id="IPR002018">
    <property type="entry name" value="CarbesteraseB"/>
</dbReference>
<dbReference type="AlphaFoldDB" id="A0A5C5RWL8"/>
<dbReference type="EC" id="3.1.1.-" evidence="3"/>
<sequence length="441" mass="46112">MPSAIVRTDAGAVRGVVADGVAAYRGVPYAASPVGPLRFAAPVRAPSWTGERDASTAGPAAPQGPSRLEAVMGRRTPDWDEDGCLTVNVWAPADASGLPVLLWFHGGGFTSGSGGWDWYDGARLAAAGGIVVVTANYRLGPLGFLYVPLPDADNLGLRDQASALDWVSRNIAAFGGDPTRITVGGQSAGAYSALHLALSPTTAPLVHRVLAQSGPFGLAPQDLDEATARAERFLGLAGVDEPTALRALPAARLLAAYAALAAETAVPEDLAPPMYPVLGGFGTEVPWREGLPALQGKPLMIGTVRDEMTAFVASDPRIDRRDPARERARGEAVFAADSREIADRHSSAGNAVYAYRFDRSPGDDPKRLGATHCAELPFVFDALGAYANAPMLGPVDDRDRELARRLCRAVAGFVATGSPADGGWTAYRPGDPATVRVLDRA</sequence>
<evidence type="ECO:0000256" key="4">
    <source>
        <dbReference type="SAM" id="MobiDB-lite"/>
    </source>
</evidence>
<evidence type="ECO:0000256" key="3">
    <source>
        <dbReference type="RuleBase" id="RU361235"/>
    </source>
</evidence>
<dbReference type="InterPro" id="IPR019819">
    <property type="entry name" value="Carboxylesterase_B_CS"/>
</dbReference>
<keyword evidence="2 3" id="KW-0378">Hydrolase</keyword>
<dbReference type="InterPro" id="IPR029058">
    <property type="entry name" value="AB_hydrolase_fold"/>
</dbReference>
<dbReference type="OrthoDB" id="3199405at2"/>
<evidence type="ECO:0000313" key="7">
    <source>
        <dbReference type="Proteomes" id="UP000319375"/>
    </source>
</evidence>
<proteinExistence type="inferred from homology"/>
<reference evidence="6 7" key="1">
    <citation type="submission" date="2019-06" db="EMBL/GenBank/DDBJ databases">
        <title>Tsukamurella conjunctivitidis sp. nov., Tsukamurella assacharolytica sp. nov. and Tsukamurella sputae sp. nov. isolated from patients with conjunctivitis, bacteraemia (lymphoma) and respiratory infection (sputum) in Hong Kong.</title>
        <authorList>
            <person name="Teng J.L.L."/>
            <person name="Lee H.H."/>
            <person name="Fong J.Y.H."/>
            <person name="Fok K.M.N."/>
            <person name="Lau S.K.P."/>
            <person name="Woo P.C.Y."/>
        </authorList>
    </citation>
    <scope>NUCLEOTIDE SEQUENCE [LARGE SCALE GENOMIC DNA]</scope>
    <source>
        <strain evidence="6 7">HKU72</strain>
    </source>
</reference>
<accession>A0A5C5RWL8</accession>
<name>A0A5C5RWL8_9ACTN</name>
<gene>
    <name evidence="6" type="ORF">FK530_20430</name>
</gene>
<dbReference type="Pfam" id="PF00135">
    <property type="entry name" value="COesterase"/>
    <property type="match status" value="2"/>
</dbReference>
<protein>
    <recommendedName>
        <fullName evidence="3">Carboxylic ester hydrolase</fullName>
        <ecNumber evidence="3">3.1.1.-</ecNumber>
    </recommendedName>
</protein>
<evidence type="ECO:0000259" key="5">
    <source>
        <dbReference type="Pfam" id="PF00135"/>
    </source>
</evidence>
<evidence type="ECO:0000256" key="2">
    <source>
        <dbReference type="ARBA" id="ARBA00022801"/>
    </source>
</evidence>
<comment type="similarity">
    <text evidence="1 3">Belongs to the type-B carboxylesterase/lipase family.</text>
</comment>
<feature type="domain" description="Carboxylesterase type B" evidence="5">
    <location>
        <begin position="3"/>
        <end position="316"/>
    </location>
</feature>
<evidence type="ECO:0000256" key="1">
    <source>
        <dbReference type="ARBA" id="ARBA00005964"/>
    </source>
</evidence>
<feature type="region of interest" description="Disordered" evidence="4">
    <location>
        <begin position="48"/>
        <end position="67"/>
    </location>
</feature>
<dbReference type="SUPFAM" id="SSF53474">
    <property type="entry name" value="alpha/beta-Hydrolases"/>
    <property type="match status" value="1"/>
</dbReference>
<comment type="caution">
    <text evidence="6">The sequence shown here is derived from an EMBL/GenBank/DDBJ whole genome shotgun (WGS) entry which is preliminary data.</text>
</comment>
<feature type="domain" description="Carboxylesterase type B" evidence="5">
    <location>
        <begin position="326"/>
        <end position="427"/>
    </location>
</feature>
<dbReference type="PROSITE" id="PS00122">
    <property type="entry name" value="CARBOXYLESTERASE_B_1"/>
    <property type="match status" value="1"/>
</dbReference>
<dbReference type="Gene3D" id="3.40.50.1820">
    <property type="entry name" value="alpha/beta hydrolase"/>
    <property type="match status" value="1"/>
</dbReference>
<evidence type="ECO:0000313" key="6">
    <source>
        <dbReference type="EMBL" id="TWS27092.1"/>
    </source>
</evidence>
<dbReference type="PANTHER" id="PTHR43918">
    <property type="entry name" value="ACETYLCHOLINESTERASE"/>
    <property type="match status" value="1"/>
</dbReference>
<dbReference type="EMBL" id="VIGX01000018">
    <property type="protein sequence ID" value="TWS27092.1"/>
    <property type="molecule type" value="Genomic_DNA"/>
</dbReference>
<dbReference type="InterPro" id="IPR050654">
    <property type="entry name" value="AChE-related_enzymes"/>
</dbReference>
<dbReference type="PANTHER" id="PTHR43918:SF4">
    <property type="entry name" value="CARBOXYLIC ESTER HYDROLASE"/>
    <property type="match status" value="1"/>
</dbReference>
<keyword evidence="7" id="KW-1185">Reference proteome</keyword>